<keyword evidence="2" id="KW-0472">Membrane</keyword>
<feature type="region of interest" description="Disordered" evidence="1">
    <location>
        <begin position="116"/>
        <end position="156"/>
    </location>
</feature>
<dbReference type="Proteomes" id="UP001201980">
    <property type="component" value="Unassembled WGS sequence"/>
</dbReference>
<organism evidence="3 4">
    <name type="scientific">Zalerion maritima</name>
    <dbReference type="NCBI Taxonomy" id="339359"/>
    <lineage>
        <taxon>Eukaryota</taxon>
        <taxon>Fungi</taxon>
        <taxon>Dikarya</taxon>
        <taxon>Ascomycota</taxon>
        <taxon>Pezizomycotina</taxon>
        <taxon>Sordariomycetes</taxon>
        <taxon>Lulworthiomycetidae</taxon>
        <taxon>Lulworthiales</taxon>
        <taxon>Lulworthiaceae</taxon>
        <taxon>Zalerion</taxon>
    </lineage>
</organism>
<evidence type="ECO:0000313" key="4">
    <source>
        <dbReference type="Proteomes" id="UP001201980"/>
    </source>
</evidence>
<dbReference type="EMBL" id="JAKWBI020000023">
    <property type="protein sequence ID" value="KAJ2905858.1"/>
    <property type="molecule type" value="Genomic_DNA"/>
</dbReference>
<sequence length="156" mass="17636">MTSSSTGSVIKTLVIPAVIAMIFYLTLAYGIVPFWRHYRERYSQYLPLDRISNRTLGLRDRFTNRLANIIFNPPWRRNSGGEVVIADGASDDGASINGEELGTLDGDQRGELIRSFQASTPDNTRRLSRDLEEGFMDDSDEEDADTESRQTRISLR</sequence>
<feature type="compositionally biased region" description="Basic and acidic residues" evidence="1">
    <location>
        <begin position="123"/>
        <end position="132"/>
    </location>
</feature>
<comment type="caution">
    <text evidence="3">The sequence shown here is derived from an EMBL/GenBank/DDBJ whole genome shotgun (WGS) entry which is preliminary data.</text>
</comment>
<name>A0AAD5RXI2_9PEZI</name>
<feature type="transmembrane region" description="Helical" evidence="2">
    <location>
        <begin position="12"/>
        <end position="35"/>
    </location>
</feature>
<evidence type="ECO:0000256" key="2">
    <source>
        <dbReference type="SAM" id="Phobius"/>
    </source>
</evidence>
<accession>A0AAD5RXI2</accession>
<reference evidence="3" key="1">
    <citation type="submission" date="2022-07" db="EMBL/GenBank/DDBJ databases">
        <title>Draft genome sequence of Zalerion maritima ATCC 34329, a (micro)plastics degrading marine fungus.</title>
        <authorList>
            <person name="Paco A."/>
            <person name="Goncalves M.F.M."/>
            <person name="Rocha-Santos T.A.P."/>
            <person name="Alves A."/>
        </authorList>
    </citation>
    <scope>NUCLEOTIDE SEQUENCE</scope>
    <source>
        <strain evidence="3">ATCC 34329</strain>
    </source>
</reference>
<keyword evidence="2" id="KW-0812">Transmembrane</keyword>
<evidence type="ECO:0000256" key="1">
    <source>
        <dbReference type="SAM" id="MobiDB-lite"/>
    </source>
</evidence>
<protein>
    <submittedName>
        <fullName evidence="3">Uncharacterized protein</fullName>
    </submittedName>
</protein>
<evidence type="ECO:0000313" key="3">
    <source>
        <dbReference type="EMBL" id="KAJ2905858.1"/>
    </source>
</evidence>
<feature type="compositionally biased region" description="Acidic residues" evidence="1">
    <location>
        <begin position="133"/>
        <end position="145"/>
    </location>
</feature>
<keyword evidence="4" id="KW-1185">Reference proteome</keyword>
<dbReference type="AlphaFoldDB" id="A0AAD5RXI2"/>
<proteinExistence type="predicted"/>
<keyword evidence="2" id="KW-1133">Transmembrane helix</keyword>
<gene>
    <name evidence="3" type="ORF">MKZ38_004106</name>
</gene>